<reference evidence="1" key="2">
    <citation type="journal article" date="2021" name="Sci. Rep.">
        <title>The distribution of antibiotic resistance genes in chicken gut microbiota commensals.</title>
        <authorList>
            <person name="Juricova H."/>
            <person name="Matiasovicova J."/>
            <person name="Kubasova T."/>
            <person name="Cejkova D."/>
            <person name="Rychlik I."/>
        </authorList>
    </citation>
    <scope>NUCLEOTIDE SEQUENCE</scope>
    <source>
        <strain evidence="1">An836</strain>
    </source>
</reference>
<gene>
    <name evidence="1" type="ORF">H7U32_10520</name>
</gene>
<proteinExistence type="predicted"/>
<accession>A0A938WZX4</accession>
<organism evidence="1 2">
    <name type="scientific">Bifidobacterium pullorum subsp. saeculare</name>
    <dbReference type="NCBI Taxonomy" id="78257"/>
    <lineage>
        <taxon>Bacteria</taxon>
        <taxon>Bacillati</taxon>
        <taxon>Actinomycetota</taxon>
        <taxon>Actinomycetes</taxon>
        <taxon>Bifidobacteriales</taxon>
        <taxon>Bifidobacteriaceae</taxon>
        <taxon>Bifidobacterium</taxon>
    </lineage>
</organism>
<reference evidence="1" key="1">
    <citation type="submission" date="2020-08" db="EMBL/GenBank/DDBJ databases">
        <authorList>
            <person name="Cejkova D."/>
            <person name="Kubasova T."/>
            <person name="Jahodarova E."/>
            <person name="Rychlik I."/>
        </authorList>
    </citation>
    <scope>NUCLEOTIDE SEQUENCE</scope>
    <source>
        <strain evidence="1">An836</strain>
    </source>
</reference>
<evidence type="ECO:0000313" key="1">
    <source>
        <dbReference type="EMBL" id="MBM6700702.1"/>
    </source>
</evidence>
<dbReference type="Proteomes" id="UP000718821">
    <property type="component" value="Unassembled WGS sequence"/>
</dbReference>
<feature type="non-terminal residue" evidence="1">
    <location>
        <position position="62"/>
    </location>
</feature>
<evidence type="ECO:0000313" key="2">
    <source>
        <dbReference type="Proteomes" id="UP000718821"/>
    </source>
</evidence>
<sequence>MDEHTAEATRQGHTPAVISLGQVWVDIMMDVDGLPKAGGFAVAHDANPAVGGSYRVLQAVGA</sequence>
<dbReference type="EMBL" id="JACLYU010000290">
    <property type="protein sequence ID" value="MBM6700702.1"/>
    <property type="molecule type" value="Genomic_DNA"/>
</dbReference>
<protein>
    <submittedName>
        <fullName evidence="1">Uncharacterized protein</fullName>
    </submittedName>
</protein>
<comment type="caution">
    <text evidence="1">The sequence shown here is derived from an EMBL/GenBank/DDBJ whole genome shotgun (WGS) entry which is preliminary data.</text>
</comment>
<dbReference type="AlphaFoldDB" id="A0A938WZX4"/>
<name>A0A938WZX4_9BIFI</name>
<keyword evidence="2" id="KW-1185">Reference proteome</keyword>